<feature type="compositionally biased region" description="Basic and acidic residues" evidence="7">
    <location>
        <begin position="141"/>
        <end position="150"/>
    </location>
</feature>
<reference evidence="10 11" key="1">
    <citation type="journal article" date="2021" name="Sci. Rep.">
        <title>The genome of the diatom Chaetoceros tenuissimus carries an ancient integrated fragment of an extant virus.</title>
        <authorList>
            <person name="Hongo Y."/>
            <person name="Kimura K."/>
            <person name="Takaki Y."/>
            <person name="Yoshida Y."/>
            <person name="Baba S."/>
            <person name="Kobayashi G."/>
            <person name="Nagasaki K."/>
            <person name="Hano T."/>
            <person name="Tomaru Y."/>
        </authorList>
    </citation>
    <scope>NUCLEOTIDE SEQUENCE [LARGE SCALE GENOMIC DNA]</scope>
    <source>
        <strain evidence="10 11">NIES-3715</strain>
    </source>
</reference>
<feature type="compositionally biased region" description="Polar residues" evidence="7">
    <location>
        <begin position="796"/>
        <end position="834"/>
    </location>
</feature>
<sequence length="4857" mass="540749">MYRKFTGFLFLPCIILALRLLQFLDVCEAGGVPSVRRGRGGGQKIVASKEKKVEEQQQLYTSDTLNEFQWSTRDTGSLEKDFDEDTPHPNHDSSTSSGGDIEDTTTNQHEEDSAARGENNQEDDESLIQDTFSGNFSLVKADQREKEERSPLTTTPGVGVLHHGHQQESSSSEFLEKMQSDKTPFEETSVSDWVLNLAGKEEEDDVSEVSVRKNLNGQLLTTKIFGKSSRRLSSIKEDENEQGLNIFSKKKLASFSSIRDSSSSRQSLVKMSPYQQGAENKNTLATSKKLNGRNRLSSFRSGAMQMPLTAVRFISNYNYDGTDTLFCLKVKSLRVPAKLQIRACDSITDQSNWFYFDSNQYLRLSIDSSKCIRWVKTSLILDNCPLGETNLKRAKFQFNKILSGIEARKGDDFRQWMIGVDRTDKFDLVRLFLRNGGRDNRSCYAWEMDYASESPSLSPTSSPSTSPSVKPSSKPSSHPTAKPSSEPSLLPSSSPSVTPTAEPSMRPSASPTSTPSTSPSSEPSLLPSDQPSLLPSSIPSDIPSDAPSDVPSDVPSDQPSLLPSSMPSDIPSDEPSDVPSDVPSDQPSLLPSAGPSSLPTTEPSLLPSSEPSNPPSDIPSTVPSDSPSMVPSIEPSNSPTDCVDEMGWIVGGQSDYAGMTCTQLSSEVHDWCNAVGNVTDHSYNGKGVKEACCACGGSHYMSTYPSSTPSSKPSISSAPTTDSEAPSAAPSSQPSVCVDTPGWEFEHGGASLGCSAIEEYPDDFCKRFQDIYFLGKNTFSACCTCGGGIHHSVSPSSFPTDSPSNIPTSNPTLSQTPTIGITSFPSASPSTSLEPSLAPSRQAGTVYDDMECSYTSECKNVGTSFCLPNEDESIVTSTGKICRAKTADERFLEEAYDMDNPKQMLRRRDTSETFNAMRSLIDGISRPYSPIDGIQKGGILKNKSSSTIKVEGNVWTGIKMTNDDKVEKPYFLTPHTRLRFKFTLKNEAKSHALCLDFDSIASDPRKCLYLAGTDFNPAQPFSPKTDLDLQRAKHLSLASGMVATQSSTDTDEVTDAYKAIDGFLDPHDKELVYPEKNSISKTGNGSNQWWQVQFDSEVSIDRIVIHKAHDFPLDIFQLKICLDNDCTSPNYTERITTKNSIIDHKLDSAAKGKIVKIEMMQAGVLALAEVLVFGPDEVDAAKNTIKTFDIPVGKMIMEGISFGYPLWNGIKRQLESVNGSSNVNLDSSYLVTDVMVEFSSSISTIQVGLKENGEFVCSMLLEDLSDDFVHVAMPPNCFGDKVEIIDVGTQVEIVQVFGSKNNDRKIYGRPLIKYIALIQDEILEESIALSSFSNIELYERTEASDDTAMFRPLQVNDKDSSSAIPYGNVAAFKQDFGGKIEVSTDKTAVTIHGNAWKAFKLATPITVNAKSTIEFKFMLQEQTEGHAICVDNDLNHDPFMGKDVRCILLAGSQFSDWRHVFRKNLALDGTAYQNFDSSNLSLGAASRGNDGNLNTFTNTGFPDDGVDTDFWIQVKDGWVAEEVIIYNRMDSYVDRFDDYTVYIRKSDGTILDQKRLNTIPESGIIRVSGFRDYESEMTTNEKIEVGIKLHNKSGTKFPHMIAEMFVYGRPLIGRNTSFSINLASLFPDSQSTVPAAVSLNTIRYVVLIQDSDRIPAQGQSQFSTIRIYDGSSSTSSQDTPLKMEEDPNPEVPHQHVDFGNLLPPELDNRKTWSDINKLYPSRSDGWEVVSDVMKDPKNDCYFSKFFTYGYIKNNREETIYHNYLKSAFGSISETSGSLDRLGSANTETLFCIAGEIQEVDRSSFEKSYDEIYKKGAQYEDQIENKATASMSSIAEFGDYAYGPEKAIKNDISSHFPKFPEEFFWRNGGSYPDGYHCITFGQYWVGDGWPLQDNQLCWLNKYANPNQSNYFQLWFYDSRWVHSDPNYDWMPPVSKINQYKKIRKEGRCDDGYPGREGVDLKICTPRSSPYFFEYQTYDPVGLENHIFKCLHVFDSVLGHNDDHLCNTGSGQLIGSVTSLTAKGGMPWYKLKWKHVYRVTSLEIRASTNEYFRDQMKNFKIIFLKAGEEVKVYNCPDLPPRPVSEEDWHQISVGFPMDVDEIKIELSTVNLEDYKWPKERNPVLALEGIRVRGNLSMNSIMDSFKYVPPALPLSGNIICDDDIDKMAFQALVCDVPDTPAEITTFDVKNFYYDDNQKQWWFPHLLISPTKFQKQIETFLKGKYTDEKEVIEWMEDTRRYGKVDWNKLAEELAFSYRERFTAQIQSFAGFTEYQKSEGSDPKCNPSSTVETNDKYFCFEQSQKDKQITFTYTSPESQKEKYKILSEEVREQDNYGLVAVGEIAAETTSSNMFPFFIESGDEKSKSISFQKGCYNAYIELIDFDGKTSMPIVTGVGKLPEKCTRTGVCIVHWCSSDKIDLSATTRRSKAKFKISSYVGGEQAAMSGESIDKVHCLQQAPEDGCEKDLSFTVDVSKFEAVQIPSKNAKRGSVVIRNRAKDDEETTCFDIPYKWNFEEYTKKMEMNENSKVTQFYSENFEVPAKIEYESDLLLVDVANDVGGALAVFSKKNNDNTWVIKAQVCTEENNSLELPSFQITFSSKDTYAKSKTRTTAISDSGTVIVIEDGGNLRIFNLNAVSEKWNEDTTSTIFTSTTKTVLQVALSTHGHFLAVLFKNNNGSKELILYQRDALKMDYKARTKSPVVISNSSADQISVYASESGLVSVAVKAKGVDDTIMKTIEFHFLCSDSNSRFLEGDCQCRDGFVINSSTHGMKKYLEQGDSCIPQIHSTEIHVTARMATIPLHKKTDSKLTTKYDGDDHLVSDGVKLEKRVESSSFQTVSLKDIAKVVDHGGEKPKLQLTSLEPGKMYQLTMKYDETFVKVRFVTHCTCNTARDITGAPKDMKIVEQKEGRVFFSFVDNSLCENAFSFIRYAAYEEFSESLDSAVSFGMMSSPSDTKCHHEKIEPNEEVFDNLTLSKLIVGKTYVYCVRAGSSKGAYMPSPYDFSDSGEDLSFSEASCTPHVIQWEASINGVITTEPQSGSLPIEGVEVTYQLLSMNYEDLSCEGCNGKKFTQAGGGFVIDFLLTHPYLEGVTHLTEIPLKLNFSKTTKGTNDIHHTFLCNRGEEVCSEQGHIVFLKHLEFQKKVEIYDSTQVMLSGNVFLLDTVFAGSNGCPVPNAKVEIFHRVPSIDSPELLTQTETDGQGRYEAPVVIGSVINEISIYYEKHEFKAASNNNYDYKNGVIISADGLYNGNDFVDVTRASMTLEVAGGDCNSPLGKTTAQISVLGCNWPGKTVIQDTNNGDEYKKRIVNLPAAILEVQIIDIVDEDDKRINAIWESFQNPVVFRTIDLRDTSVLEDMIQEEEKQEVHTTTGKAEDDAGDVAGDALPDSDAMMQEKETVRFQYDGTLKMVVSIEHPSTFEVQDVKYDQLEASYRNFDSFHVIDYMSLFKLQIDLEYEIIKDEVYCSKVDNSHYISISSNLGADRMDGFEEFYNSVDYVTQDLLLLCNDVDLSGIWDNGSDGQGVCNEQVVPAGTEGSTRSGLPDNYFLLAGRPNPFGDFTRNLFLSVQSKDKAIDLTHTAKFFIQGNYGKGIGNMFALPTHYPIMILRDPPGGSSFASYENIVTKSRIVGSETIIKTASAGELTIGAGAAFQGDLCSGGGVGAIVLFCTQVSDAKTSANVPLRSDLNSALMHKSDERKNEIATTWSYTTSEEPARAGKESDVFVVPNLSVLYEEIFMVKWDKANKKPELVEKQNGRKEFETSIAFDLEAASNKPSLAFYSLYHLTTVKIPELKSAIVSQTGTISKMSSSIVCCQAPTKGSCLGRVNATHPGRICVDSDFEVEKLKLHTLNIALQSWNHAIEENEKKKKDAANSKKRINNWFQGNGNGDEDLQINDIATPLVPEKLIKSAESSYLFDGQEGSGSDHNRDAIRKAMRVQISGDSGLLEMTLSKVATESFTSQNCDMKIPGIIAGSIAGVGSLLGPGLAASLPVVAGALTIGAAAARCNYDLDLQAGVGGLSTSYKGPGINLSFNAGVNFDFHVEHSSSVTSEDEAETSISFGLGDPDDGDEIVLEIFHDEVYGSFVFKTIGGVTRCRWEENTLKAEDPRVRVVSQPSQFIFPDIDMLFDVEFMNMGEHQYSYFLMAQDIDEKSATLGMTLDSLNSLDYEGATIKLYKEIPEMRSIRIMRGPQDYVFKPARIALRSACEFSMDYETVPVSEFLFNYVEPGTGEKKLKWLEPCPMAQYAGELKRDQSFIMNTLSPVRDSMTVTIFNPKRSLKKSTFAEKLVPKGRLEKISFLYRKQGTSIWSNGLMQTNKGLEYMNFAIMEESEYGYVSIDWYIEGVVPDGTYEIMIEAECEKLVGPMEFLYSRENILTGVIDFSPPEPYGKPWPLKEEVLLGQEMYVEFTEDIDCRIPFSFDLELRMAGQSKNPTLSPSPSSIPSGSIAPSLTSSPSLSPTMSSSPSQTSESPSLVPSLSSKPSIESEKDTIYRSLSSSAVLEDRALTESDEFVLRNGDGLHVICENRRIKFQVDYASGLSISQINGKTFTVEIGRIGGKSVSYIADKNRNPIDHQTKGNIRFTKKFAAIDISRATTQFRLLKRSEDISCSADEERLLRSDMSALSSIKNVDRFNISKFYCDEKRSLLTAQVEIIPVPNGRRLLKGSDTSTSSDIFETLKKAFSNRSSESSHRKLREDESYTIENVQIIPCKEDEEKYSTAVTETGESHETDSEKTADEYEKREQRLLQEIDRRREIDVKEQKKEQEALVKALTEQNAEQKKEQEALVQAMAEQNAEQKKEQEALVQAMAEQNKAMIDQNAALERQLRGSEASKMKYEMMFQMVVFFGICSLAALVFFQTTRQQN</sequence>
<feature type="compositionally biased region" description="Low complexity" evidence="7">
    <location>
        <begin position="454"/>
        <end position="570"/>
    </location>
</feature>
<feature type="compositionally biased region" description="Low complexity" evidence="7">
    <location>
        <begin position="577"/>
        <end position="611"/>
    </location>
</feature>
<evidence type="ECO:0000256" key="8">
    <source>
        <dbReference type="SAM" id="Phobius"/>
    </source>
</evidence>
<dbReference type="PROSITE" id="PS50231">
    <property type="entry name" value="RICIN_B_LECTIN"/>
    <property type="match status" value="1"/>
</dbReference>
<feature type="region of interest" description="Disordered" evidence="7">
    <location>
        <begin position="77"/>
        <end position="125"/>
    </location>
</feature>
<evidence type="ECO:0000313" key="11">
    <source>
        <dbReference type="Proteomes" id="UP001054902"/>
    </source>
</evidence>
<feature type="region of interest" description="Disordered" evidence="7">
    <location>
        <begin position="264"/>
        <end position="286"/>
    </location>
</feature>
<gene>
    <name evidence="10" type="ORF">CTEN210_14572</name>
</gene>
<dbReference type="PANTHER" id="PTHR44826:SF3">
    <property type="entry name" value="SPORE COAT PROTEIN SP85"/>
    <property type="match status" value="1"/>
</dbReference>
<feature type="compositionally biased region" description="Polar residues" evidence="7">
    <location>
        <begin position="273"/>
        <end position="286"/>
    </location>
</feature>
<proteinExistence type="inferred from homology"/>
<dbReference type="SUPFAM" id="SSF49785">
    <property type="entry name" value="Galactose-binding domain-like"/>
    <property type="match status" value="2"/>
</dbReference>
<evidence type="ECO:0000256" key="5">
    <source>
        <dbReference type="ARBA" id="ARBA00033726"/>
    </source>
</evidence>
<evidence type="ECO:0000256" key="6">
    <source>
        <dbReference type="ARBA" id="ARBA00045806"/>
    </source>
</evidence>
<dbReference type="EMBL" id="BLLK01000060">
    <property type="protein sequence ID" value="GFH58096.1"/>
    <property type="molecule type" value="Genomic_DNA"/>
</dbReference>
<keyword evidence="11" id="KW-1185">Reference proteome</keyword>
<feature type="compositionally biased region" description="Low complexity" evidence="7">
    <location>
        <begin position="4430"/>
        <end position="4475"/>
    </location>
</feature>
<evidence type="ECO:0000313" key="10">
    <source>
        <dbReference type="EMBL" id="GFH58096.1"/>
    </source>
</evidence>
<evidence type="ECO:0000256" key="4">
    <source>
        <dbReference type="ARBA" id="ARBA00022737"/>
    </source>
</evidence>
<accession>A0AAD3HCE5</accession>
<evidence type="ECO:0000256" key="3">
    <source>
        <dbReference type="ARBA" id="ARBA00022522"/>
    </source>
</evidence>
<evidence type="ECO:0000256" key="9">
    <source>
        <dbReference type="SAM" id="SignalP"/>
    </source>
</evidence>
<comment type="similarity">
    <text evidence="1">Belongs to the plasmodium circumsporozoite protein family.</text>
</comment>
<evidence type="ECO:0000256" key="7">
    <source>
        <dbReference type="SAM" id="MobiDB-lite"/>
    </source>
</evidence>
<keyword evidence="8" id="KW-0812">Transmembrane</keyword>
<feature type="compositionally biased region" description="Basic and acidic residues" evidence="7">
    <location>
        <begin position="77"/>
        <end position="91"/>
    </location>
</feature>
<feature type="region of interest" description="Disordered" evidence="7">
    <location>
        <begin position="4711"/>
        <end position="4733"/>
    </location>
</feature>
<evidence type="ECO:0000256" key="2">
    <source>
        <dbReference type="ARBA" id="ARBA00021911"/>
    </source>
</evidence>
<keyword evidence="8" id="KW-1133">Transmembrane helix</keyword>
<keyword evidence="3" id="KW-0748">Sporozoite</keyword>
<keyword evidence="9" id="KW-0732">Signal</keyword>
<dbReference type="InterPro" id="IPR051860">
    <property type="entry name" value="Plasmodium_CSP_Invasion"/>
</dbReference>
<comment type="caution">
    <text evidence="10">The sequence shown here is derived from an EMBL/GenBank/DDBJ whole genome shotgun (WGS) entry which is preliminary data.</text>
</comment>
<feature type="chain" id="PRO_5042107600" description="Circumsporozoite protein" evidence="9">
    <location>
        <begin position="30"/>
        <end position="4857"/>
    </location>
</feature>
<dbReference type="PANTHER" id="PTHR44826">
    <property type="entry name" value="SPORE COAT PROTEIN SP85"/>
    <property type="match status" value="1"/>
</dbReference>
<organism evidence="10 11">
    <name type="scientific">Chaetoceros tenuissimus</name>
    <dbReference type="NCBI Taxonomy" id="426638"/>
    <lineage>
        <taxon>Eukaryota</taxon>
        <taxon>Sar</taxon>
        <taxon>Stramenopiles</taxon>
        <taxon>Ochrophyta</taxon>
        <taxon>Bacillariophyta</taxon>
        <taxon>Coscinodiscophyceae</taxon>
        <taxon>Chaetocerotophycidae</taxon>
        <taxon>Chaetocerotales</taxon>
        <taxon>Chaetocerotaceae</taxon>
        <taxon>Chaetoceros</taxon>
    </lineage>
</organism>
<feature type="transmembrane region" description="Helical" evidence="8">
    <location>
        <begin position="4831"/>
        <end position="4850"/>
    </location>
</feature>
<feature type="compositionally biased region" description="Polar residues" evidence="7">
    <location>
        <begin position="618"/>
        <end position="640"/>
    </location>
</feature>
<dbReference type="Proteomes" id="UP001054902">
    <property type="component" value="Unassembled WGS sequence"/>
</dbReference>
<comment type="function">
    <text evidence="5">In the vertebrate host, binds to highly sulfated heparan sulfate proteoglycans (HSPGs) on the surface of host hepatocytes and is required for sporozoite invasion of the host hepatocytes.</text>
</comment>
<feature type="region of interest" description="Disordered" evidence="7">
    <location>
        <begin position="4423"/>
        <end position="4475"/>
    </location>
</feature>
<keyword evidence="4" id="KW-0677">Repeat</keyword>
<keyword evidence="8" id="KW-0472">Membrane</keyword>
<dbReference type="Gene3D" id="2.60.120.260">
    <property type="entry name" value="Galactose-binding domain-like"/>
    <property type="match status" value="2"/>
</dbReference>
<feature type="region of interest" description="Disordered" evidence="7">
    <location>
        <begin position="704"/>
        <end position="735"/>
    </location>
</feature>
<feature type="compositionally biased region" description="Basic and acidic residues" evidence="7">
    <location>
        <begin position="4718"/>
        <end position="4733"/>
    </location>
</feature>
<name>A0AAD3HCE5_9STRA</name>
<feature type="region of interest" description="Disordered" evidence="7">
    <location>
        <begin position="796"/>
        <end position="840"/>
    </location>
</feature>
<feature type="signal peptide" evidence="9">
    <location>
        <begin position="1"/>
        <end position="29"/>
    </location>
</feature>
<feature type="region of interest" description="Disordered" evidence="7">
    <location>
        <begin position="141"/>
        <end position="171"/>
    </location>
</feature>
<dbReference type="InterPro" id="IPR008979">
    <property type="entry name" value="Galactose-bd-like_sf"/>
</dbReference>
<feature type="region of interest" description="Disordered" evidence="7">
    <location>
        <begin position="454"/>
        <end position="644"/>
    </location>
</feature>
<comment type="function">
    <text evidence="6">Essential sporozoite protein. In the mosquito vector, required for sporozoite development in the oocyst, migration through the vector hemolymph and entry into the vector salivary glands. In the vertebrate host, required for sporozoite migration through the host dermis and infection of host hepatocytes. Binds to highly sulfated heparan sulfate proteoglycans (HSPGs) on the surface of host hepatocytes.</text>
</comment>
<evidence type="ECO:0000256" key="1">
    <source>
        <dbReference type="ARBA" id="ARBA00006241"/>
    </source>
</evidence>
<protein>
    <recommendedName>
        <fullName evidence="2">Circumsporozoite protein</fullName>
    </recommendedName>
</protein>